<feature type="compositionally biased region" description="Polar residues" evidence="1">
    <location>
        <begin position="38"/>
        <end position="55"/>
    </location>
</feature>
<comment type="caution">
    <text evidence="3">The sequence shown here is derived from an EMBL/GenBank/DDBJ whole genome shotgun (WGS) entry which is preliminary data.</text>
</comment>
<dbReference type="AlphaFoldDB" id="A0A9K3DGT2"/>
<keyword evidence="4" id="KW-1185">Reference proteome</keyword>
<evidence type="ECO:0000256" key="1">
    <source>
        <dbReference type="SAM" id="MobiDB-lite"/>
    </source>
</evidence>
<reference evidence="3" key="1">
    <citation type="journal article" date="2017" name="Nature">
        <title>The sunflower genome provides insights into oil metabolism, flowering and Asterid evolution.</title>
        <authorList>
            <person name="Badouin H."/>
            <person name="Gouzy J."/>
            <person name="Grassa C.J."/>
            <person name="Murat F."/>
            <person name="Staton S.E."/>
            <person name="Cottret L."/>
            <person name="Lelandais-Briere C."/>
            <person name="Owens G.L."/>
            <person name="Carrere S."/>
            <person name="Mayjonade B."/>
            <person name="Legrand L."/>
            <person name="Gill N."/>
            <person name="Kane N.C."/>
            <person name="Bowers J.E."/>
            <person name="Hubner S."/>
            <person name="Bellec A."/>
            <person name="Berard A."/>
            <person name="Berges H."/>
            <person name="Blanchet N."/>
            <person name="Boniface M.C."/>
            <person name="Brunel D."/>
            <person name="Catrice O."/>
            <person name="Chaidir N."/>
            <person name="Claudel C."/>
            <person name="Donnadieu C."/>
            <person name="Faraut T."/>
            <person name="Fievet G."/>
            <person name="Helmstetter N."/>
            <person name="King M."/>
            <person name="Knapp S.J."/>
            <person name="Lai Z."/>
            <person name="Le Paslier M.C."/>
            <person name="Lippi Y."/>
            <person name="Lorenzon L."/>
            <person name="Mandel J.R."/>
            <person name="Marage G."/>
            <person name="Marchand G."/>
            <person name="Marquand E."/>
            <person name="Bret-Mestries E."/>
            <person name="Morien E."/>
            <person name="Nambeesan S."/>
            <person name="Nguyen T."/>
            <person name="Pegot-Espagnet P."/>
            <person name="Pouilly N."/>
            <person name="Raftis F."/>
            <person name="Sallet E."/>
            <person name="Schiex T."/>
            <person name="Thomas J."/>
            <person name="Vandecasteele C."/>
            <person name="Vares D."/>
            <person name="Vear F."/>
            <person name="Vautrin S."/>
            <person name="Crespi M."/>
            <person name="Mangin B."/>
            <person name="Burke J.M."/>
            <person name="Salse J."/>
            <person name="Munos S."/>
            <person name="Vincourt P."/>
            <person name="Rieseberg L.H."/>
            <person name="Langlade N.B."/>
        </authorList>
    </citation>
    <scope>NUCLEOTIDE SEQUENCE</scope>
    <source>
        <tissue evidence="3">Leaves</tissue>
    </source>
</reference>
<gene>
    <name evidence="3" type="ORF">HanXRQr2_Chr17g0783771</name>
</gene>
<dbReference type="EMBL" id="MNCJ02000332">
    <property type="protein sequence ID" value="KAF5753767.1"/>
    <property type="molecule type" value="Genomic_DNA"/>
</dbReference>
<sequence>MTSLLTLIPGSNSRLPFLTSFYSFTLPMCINTALNQGHSRQFTKPESRSPTFLTPNPQPPVAAS</sequence>
<proteinExistence type="predicted"/>
<feature type="transmembrane region" description="Helical" evidence="2">
    <location>
        <begin position="15"/>
        <end position="34"/>
    </location>
</feature>
<dbReference type="Gramene" id="mRNA:HanXRQr2_Chr17g0783771">
    <property type="protein sequence ID" value="mRNA:HanXRQr2_Chr17g0783771"/>
    <property type="gene ID" value="HanXRQr2_Chr17g0783771"/>
</dbReference>
<evidence type="ECO:0000313" key="4">
    <source>
        <dbReference type="Proteomes" id="UP000215914"/>
    </source>
</evidence>
<reference evidence="3" key="2">
    <citation type="submission" date="2020-06" db="EMBL/GenBank/DDBJ databases">
        <title>Helianthus annuus Genome sequencing and assembly Release 2.</title>
        <authorList>
            <person name="Gouzy J."/>
            <person name="Langlade N."/>
            <person name="Munos S."/>
        </authorList>
    </citation>
    <scope>NUCLEOTIDE SEQUENCE</scope>
    <source>
        <tissue evidence="3">Leaves</tissue>
    </source>
</reference>
<keyword evidence="2" id="KW-1133">Transmembrane helix</keyword>
<evidence type="ECO:0000256" key="2">
    <source>
        <dbReference type="SAM" id="Phobius"/>
    </source>
</evidence>
<evidence type="ECO:0000313" key="3">
    <source>
        <dbReference type="EMBL" id="KAF5753767.1"/>
    </source>
</evidence>
<protein>
    <submittedName>
        <fullName evidence="3">Uncharacterized protein</fullName>
    </submittedName>
</protein>
<dbReference type="Proteomes" id="UP000215914">
    <property type="component" value="Unassembled WGS sequence"/>
</dbReference>
<keyword evidence="2" id="KW-0472">Membrane</keyword>
<feature type="region of interest" description="Disordered" evidence="1">
    <location>
        <begin position="38"/>
        <end position="64"/>
    </location>
</feature>
<organism evidence="3 4">
    <name type="scientific">Helianthus annuus</name>
    <name type="common">Common sunflower</name>
    <dbReference type="NCBI Taxonomy" id="4232"/>
    <lineage>
        <taxon>Eukaryota</taxon>
        <taxon>Viridiplantae</taxon>
        <taxon>Streptophyta</taxon>
        <taxon>Embryophyta</taxon>
        <taxon>Tracheophyta</taxon>
        <taxon>Spermatophyta</taxon>
        <taxon>Magnoliopsida</taxon>
        <taxon>eudicotyledons</taxon>
        <taxon>Gunneridae</taxon>
        <taxon>Pentapetalae</taxon>
        <taxon>asterids</taxon>
        <taxon>campanulids</taxon>
        <taxon>Asterales</taxon>
        <taxon>Asteraceae</taxon>
        <taxon>Asteroideae</taxon>
        <taxon>Heliantheae alliance</taxon>
        <taxon>Heliantheae</taxon>
        <taxon>Helianthus</taxon>
    </lineage>
</organism>
<keyword evidence="2" id="KW-0812">Transmembrane</keyword>
<name>A0A9K3DGT2_HELAN</name>
<accession>A0A9K3DGT2</accession>